<dbReference type="InterPro" id="IPR016135">
    <property type="entry name" value="UBQ-conjugating_enzyme/RWD"/>
</dbReference>
<dbReference type="GeneID" id="19904616"/>
<dbReference type="eggNOG" id="KOG0416">
    <property type="taxonomic scope" value="Eukaryota"/>
</dbReference>
<dbReference type="InterPro" id="IPR023313">
    <property type="entry name" value="UBQ-conjugating_AS"/>
</dbReference>
<protein>
    <submittedName>
        <fullName evidence="7">Ubiquitin-conjugating enzyme E2 H</fullName>
    </submittedName>
</protein>
<dbReference type="CDD" id="cd23797">
    <property type="entry name" value="UBCc_UBE2H"/>
    <property type="match status" value="1"/>
</dbReference>
<reference evidence="8" key="1">
    <citation type="submission" date="2012-06" db="EMBL/GenBank/DDBJ databases">
        <title>The genome sequence of Coniosporium apollinis CBS 100218.</title>
        <authorList>
            <consortium name="The Broad Institute Genome Sequencing Platform"/>
            <person name="Cuomo C."/>
            <person name="Gorbushina A."/>
            <person name="Noack S."/>
            <person name="Walker B."/>
            <person name="Young S.K."/>
            <person name="Zeng Q."/>
            <person name="Gargeya S."/>
            <person name="Fitzgerald M."/>
            <person name="Haas B."/>
            <person name="Abouelleil A."/>
            <person name="Alvarado L."/>
            <person name="Arachchi H.M."/>
            <person name="Berlin A.M."/>
            <person name="Chapman S.B."/>
            <person name="Goldberg J."/>
            <person name="Griggs A."/>
            <person name="Gujja S."/>
            <person name="Hansen M."/>
            <person name="Howarth C."/>
            <person name="Imamovic A."/>
            <person name="Larimer J."/>
            <person name="McCowan C."/>
            <person name="Montmayeur A."/>
            <person name="Murphy C."/>
            <person name="Neiman D."/>
            <person name="Pearson M."/>
            <person name="Priest M."/>
            <person name="Roberts A."/>
            <person name="Saif S."/>
            <person name="Shea T."/>
            <person name="Sisk P."/>
            <person name="Sykes S."/>
            <person name="Wortman J."/>
            <person name="Nusbaum C."/>
            <person name="Birren B."/>
        </authorList>
    </citation>
    <scope>NUCLEOTIDE SEQUENCE [LARGE SCALE GENOMIC DNA]</scope>
    <source>
        <strain evidence="8">CBS 100218</strain>
    </source>
</reference>
<evidence type="ECO:0000313" key="7">
    <source>
        <dbReference type="EMBL" id="EON68156.1"/>
    </source>
</evidence>
<gene>
    <name evidence="7" type="ORF">W97_07305</name>
</gene>
<evidence type="ECO:0000256" key="1">
    <source>
        <dbReference type="ARBA" id="ARBA00022679"/>
    </source>
</evidence>
<dbReference type="OMA" id="KFYVRFK"/>
<dbReference type="EMBL" id="JH767593">
    <property type="protein sequence ID" value="EON68156.1"/>
    <property type="molecule type" value="Genomic_DNA"/>
</dbReference>
<dbReference type="Proteomes" id="UP000016924">
    <property type="component" value="Unassembled WGS sequence"/>
</dbReference>
<dbReference type="GO" id="GO:0005524">
    <property type="term" value="F:ATP binding"/>
    <property type="evidence" value="ECO:0007669"/>
    <property type="project" value="UniProtKB-UniRule"/>
</dbReference>
<dbReference type="InterPro" id="IPR000608">
    <property type="entry name" value="UBC"/>
</dbReference>
<feature type="compositionally biased region" description="Acidic residues" evidence="5">
    <location>
        <begin position="181"/>
        <end position="193"/>
    </location>
</feature>
<dbReference type="PROSITE" id="PS50127">
    <property type="entry name" value="UBC_2"/>
    <property type="match status" value="1"/>
</dbReference>
<feature type="compositionally biased region" description="Acidic residues" evidence="5">
    <location>
        <begin position="201"/>
        <end position="214"/>
    </location>
</feature>
<dbReference type="FunFam" id="3.10.110.10:FF:000061">
    <property type="entry name" value="Ubiquitin-conjugating enzyme E2 8"/>
    <property type="match status" value="1"/>
</dbReference>
<evidence type="ECO:0000256" key="4">
    <source>
        <dbReference type="RuleBase" id="RU362109"/>
    </source>
</evidence>
<dbReference type="Gene3D" id="3.10.110.10">
    <property type="entry name" value="Ubiquitin Conjugating Enzyme"/>
    <property type="match status" value="1"/>
</dbReference>
<dbReference type="Pfam" id="PF00179">
    <property type="entry name" value="UQ_con"/>
    <property type="match status" value="1"/>
</dbReference>
<name>R7Z2M4_CONA1</name>
<evidence type="ECO:0000259" key="6">
    <source>
        <dbReference type="PROSITE" id="PS50127"/>
    </source>
</evidence>
<dbReference type="SMART" id="SM00212">
    <property type="entry name" value="UBCc"/>
    <property type="match status" value="1"/>
</dbReference>
<dbReference type="AlphaFoldDB" id="R7Z2M4"/>
<sequence length="214" mass="24401">MSSPKRRIETDVMKMCVITSYLRLPELMSDYEVTLVNDNTPINALSPTLHQQLTYFRQEFYVRFKGPEETPFSGGLWKIHVELPDQYPYKSPSIGFVNRIFHPNIDELSGSVCLDVINQTWSPMYDMINIFEVFLPQLLRYPNPTDPLNGEAAALMMREPKGYEAKVKEYVLKYASKDAADEAGEDSESEDDMSSVGSYESGEDEEPAGNMEEI</sequence>
<organism evidence="7 8">
    <name type="scientific">Coniosporium apollinis (strain CBS 100218)</name>
    <name type="common">Rock-inhabiting black yeast</name>
    <dbReference type="NCBI Taxonomy" id="1168221"/>
    <lineage>
        <taxon>Eukaryota</taxon>
        <taxon>Fungi</taxon>
        <taxon>Dikarya</taxon>
        <taxon>Ascomycota</taxon>
        <taxon>Pezizomycotina</taxon>
        <taxon>Dothideomycetes</taxon>
        <taxon>Dothideomycetes incertae sedis</taxon>
        <taxon>Coniosporium</taxon>
    </lineage>
</organism>
<dbReference type="RefSeq" id="XP_007783473.1">
    <property type="nucleotide sequence ID" value="XM_007785283.1"/>
</dbReference>
<keyword evidence="4" id="KW-0067">ATP-binding</keyword>
<keyword evidence="2 4" id="KW-0833">Ubl conjugation pathway</keyword>
<feature type="domain" description="UBC core" evidence="6">
    <location>
        <begin position="22"/>
        <end position="176"/>
    </location>
</feature>
<dbReference type="GO" id="GO:0016740">
    <property type="term" value="F:transferase activity"/>
    <property type="evidence" value="ECO:0007669"/>
    <property type="project" value="UniProtKB-KW"/>
</dbReference>
<evidence type="ECO:0000256" key="5">
    <source>
        <dbReference type="SAM" id="MobiDB-lite"/>
    </source>
</evidence>
<keyword evidence="1" id="KW-0808">Transferase</keyword>
<evidence type="ECO:0000256" key="2">
    <source>
        <dbReference type="ARBA" id="ARBA00022786"/>
    </source>
</evidence>
<dbReference type="GO" id="GO:0010637">
    <property type="term" value="P:negative regulation of mitochondrial fusion"/>
    <property type="evidence" value="ECO:0007669"/>
    <property type="project" value="EnsemblFungi"/>
</dbReference>
<evidence type="ECO:0000256" key="3">
    <source>
        <dbReference type="PROSITE-ProRule" id="PRU10133"/>
    </source>
</evidence>
<keyword evidence="8" id="KW-1185">Reference proteome</keyword>
<keyword evidence="4" id="KW-0547">Nucleotide-binding</keyword>
<dbReference type="PANTHER" id="PTHR24068">
    <property type="entry name" value="UBIQUITIN-CONJUGATING ENZYME E2"/>
    <property type="match status" value="1"/>
</dbReference>
<dbReference type="SUPFAM" id="SSF54495">
    <property type="entry name" value="UBC-like"/>
    <property type="match status" value="1"/>
</dbReference>
<comment type="similarity">
    <text evidence="4">Belongs to the ubiquitin-conjugating enzyme family.</text>
</comment>
<dbReference type="PROSITE" id="PS00183">
    <property type="entry name" value="UBC_1"/>
    <property type="match status" value="1"/>
</dbReference>
<proteinExistence type="inferred from homology"/>
<evidence type="ECO:0000313" key="8">
    <source>
        <dbReference type="Proteomes" id="UP000016924"/>
    </source>
</evidence>
<accession>R7Z2M4</accession>
<feature type="region of interest" description="Disordered" evidence="5">
    <location>
        <begin position="178"/>
        <end position="214"/>
    </location>
</feature>
<dbReference type="OrthoDB" id="269518at2759"/>
<feature type="active site" description="Glycyl thioester intermediate" evidence="3">
    <location>
        <position position="113"/>
    </location>
</feature>
<dbReference type="HOGENOM" id="CLU_030988_7_1_1"/>
<dbReference type="STRING" id="1168221.R7Z2M4"/>